<reference evidence="1" key="1">
    <citation type="submission" date="2018-05" db="EMBL/GenBank/DDBJ databases">
        <authorList>
            <person name="Lanie J.A."/>
            <person name="Ng W.-L."/>
            <person name="Kazmierczak K.M."/>
            <person name="Andrzejewski T.M."/>
            <person name="Davidsen T.M."/>
            <person name="Wayne K.J."/>
            <person name="Tettelin H."/>
            <person name="Glass J.I."/>
            <person name="Rusch D."/>
            <person name="Podicherti R."/>
            <person name="Tsui H.-C.T."/>
            <person name="Winkler M.E."/>
        </authorList>
    </citation>
    <scope>NUCLEOTIDE SEQUENCE</scope>
</reference>
<organism evidence="1">
    <name type="scientific">marine metagenome</name>
    <dbReference type="NCBI Taxonomy" id="408172"/>
    <lineage>
        <taxon>unclassified sequences</taxon>
        <taxon>metagenomes</taxon>
        <taxon>ecological metagenomes</taxon>
    </lineage>
</organism>
<accession>A0A382ZSD9</accession>
<proteinExistence type="predicted"/>
<dbReference type="EMBL" id="UINC01186257">
    <property type="protein sequence ID" value="SVD98394.1"/>
    <property type="molecule type" value="Genomic_DNA"/>
</dbReference>
<gene>
    <name evidence="1" type="ORF">METZ01_LOCUS451248</name>
</gene>
<name>A0A382ZSD9_9ZZZZ</name>
<evidence type="ECO:0000313" key="1">
    <source>
        <dbReference type="EMBL" id="SVD98394.1"/>
    </source>
</evidence>
<dbReference type="AlphaFoldDB" id="A0A382ZSD9"/>
<protein>
    <submittedName>
        <fullName evidence="1">Uncharacterized protein</fullName>
    </submittedName>
</protein>
<sequence length="123" mass="13855">MQTALDQGEIPKKINAIPKSKLIRELKLLSTLFMPTENIITGILNKSTIILPIEKFVLFNKFIDAEIELKQDKINDPIIKVKSKLYTSVIGRLKKIPATGIESKNGICTNKKCEIIFNKTINS</sequence>